<reference evidence="1 2" key="1">
    <citation type="journal article" date="2013" name="Curr. Biol.">
        <title>The Genome of the Foraminiferan Reticulomyxa filosa.</title>
        <authorList>
            <person name="Glockner G."/>
            <person name="Hulsmann N."/>
            <person name="Schleicher M."/>
            <person name="Noegel A.A."/>
            <person name="Eichinger L."/>
            <person name="Gallinger C."/>
            <person name="Pawlowski J."/>
            <person name="Sierra R."/>
            <person name="Euteneuer U."/>
            <person name="Pillet L."/>
            <person name="Moustafa A."/>
            <person name="Platzer M."/>
            <person name="Groth M."/>
            <person name="Szafranski K."/>
            <person name="Schliwa M."/>
        </authorList>
    </citation>
    <scope>NUCLEOTIDE SEQUENCE [LARGE SCALE GENOMIC DNA]</scope>
</reference>
<proteinExistence type="predicted"/>
<evidence type="ECO:0000313" key="2">
    <source>
        <dbReference type="Proteomes" id="UP000023152"/>
    </source>
</evidence>
<keyword evidence="2" id="KW-1185">Reference proteome</keyword>
<feature type="non-terminal residue" evidence="1">
    <location>
        <position position="1"/>
    </location>
</feature>
<comment type="caution">
    <text evidence="1">The sequence shown here is derived from an EMBL/GenBank/DDBJ whole genome shotgun (WGS) entry which is preliminary data.</text>
</comment>
<sequence>VTEIIQQWSLPSLEYGAINQNRNNILDLSAIENEIAYRFIKNRDILEVGIPFFQFSNQLNIKTCVTIIEENNKELQTEPIDQPLLKTFLSSLKSQSEMQRALEILNEVIVFVSQNIKTIDLLSCKQINCLCGKKKQHQNIKK</sequence>
<name>X6LBH7_RETFI</name>
<accession>X6LBH7</accession>
<dbReference type="Proteomes" id="UP000023152">
    <property type="component" value="Unassembled WGS sequence"/>
</dbReference>
<protein>
    <submittedName>
        <fullName evidence="1">Uncharacterized protein</fullName>
    </submittedName>
</protein>
<dbReference type="EMBL" id="ASPP01046550">
    <property type="protein sequence ID" value="ETN98486.1"/>
    <property type="molecule type" value="Genomic_DNA"/>
</dbReference>
<evidence type="ECO:0000313" key="1">
    <source>
        <dbReference type="EMBL" id="ETN98486.1"/>
    </source>
</evidence>
<gene>
    <name evidence="1" type="ORF">RFI_39010</name>
</gene>
<organism evidence="1 2">
    <name type="scientific">Reticulomyxa filosa</name>
    <dbReference type="NCBI Taxonomy" id="46433"/>
    <lineage>
        <taxon>Eukaryota</taxon>
        <taxon>Sar</taxon>
        <taxon>Rhizaria</taxon>
        <taxon>Retaria</taxon>
        <taxon>Foraminifera</taxon>
        <taxon>Monothalamids</taxon>
        <taxon>Reticulomyxidae</taxon>
        <taxon>Reticulomyxa</taxon>
    </lineage>
</organism>
<dbReference type="AlphaFoldDB" id="X6LBH7"/>